<protein>
    <recommendedName>
        <fullName evidence="2">Fungal-type protein kinase domain-containing protein</fullName>
    </recommendedName>
</protein>
<gene>
    <name evidence="3" type="ORF">D9757_009041</name>
</gene>
<dbReference type="Proteomes" id="UP000518752">
    <property type="component" value="Unassembled WGS sequence"/>
</dbReference>
<accession>A0A8H5HDS6</accession>
<evidence type="ECO:0000313" key="3">
    <source>
        <dbReference type="EMBL" id="KAF5381437.1"/>
    </source>
</evidence>
<name>A0A8H5HDS6_9AGAR</name>
<dbReference type="InterPro" id="IPR040976">
    <property type="entry name" value="Pkinase_fungal"/>
</dbReference>
<dbReference type="OrthoDB" id="5592585at2759"/>
<dbReference type="AlphaFoldDB" id="A0A8H5HDS6"/>
<feature type="region of interest" description="Disordered" evidence="1">
    <location>
        <begin position="648"/>
        <end position="670"/>
    </location>
</feature>
<proteinExistence type="predicted"/>
<dbReference type="Pfam" id="PF17667">
    <property type="entry name" value="Pkinase_fungal"/>
    <property type="match status" value="2"/>
</dbReference>
<evidence type="ECO:0000256" key="1">
    <source>
        <dbReference type="SAM" id="MobiDB-lite"/>
    </source>
</evidence>
<dbReference type="PANTHER" id="PTHR38248:SF2">
    <property type="entry name" value="FUNK1 11"/>
    <property type="match status" value="1"/>
</dbReference>
<feature type="region of interest" description="Disordered" evidence="1">
    <location>
        <begin position="1"/>
        <end position="38"/>
    </location>
</feature>
<sequence>MSSPMSTPSTPSPEPPAKAQDTPPHARMSSTQPFTSTSEEYDSVFVVAAQEMDGKYFGPISTQEFLDHYLPDSSQIPPMPQIDFGSFAKVVSETVENRMYEPMISALQPFCRGITLINSSNHEDSQPGVFHGRRIKPDISVYDDADIPPSNSPTNSRTMLGFMELKNHPWDEPFSDGGPRFESDAVRPRDTRGQIAVYNTTIAASQFRTRVFSVFVNGASCRLMCATRSGTSVTRSFNYVKDLSLATFFWRLSYSSPETRGIDTTFQQVTEEGAEAQAARFELALEPNAKLYRVSVADKVSKKTLFFVVSEPFTTSHLSPTGRCTRCFRAYDTQRGKVVLLKDNWRVDGYDAEGDTYRKLNAVSVPHIPLLVAAGDVSGFPGSTCGEESFLGQHKRRIHRHYRLVLDTVGHSLTHFESTWQLVRAILDAMIAHQTAYQKCSRLHRDISSGNIIITNEGRGMLIDWELSKDVGELGSRSYERTGTWQFRSIRLLQAKEADKIQHSVGDELESFLWVLSWVIGRNASSHMTADDRAEFLQAFDQLMRGGSAKKSKLGSGGLTIRDLKLATPQVGDLLTTLWLKFGGRYGSDMFFTEQTRSKEDADKWLQSLESHDWMMGQLETALANEDWKKLNDRRVTYEYGTRKRTLTEGQKKRKSVMTDYGPSPMPKKPRVEATAQNIFGLMDEHEDHIFL</sequence>
<feature type="compositionally biased region" description="Polar residues" evidence="1">
    <location>
        <begin position="28"/>
        <end position="38"/>
    </location>
</feature>
<dbReference type="InterPro" id="IPR011009">
    <property type="entry name" value="Kinase-like_dom_sf"/>
</dbReference>
<dbReference type="EMBL" id="JAACJN010000058">
    <property type="protein sequence ID" value="KAF5381437.1"/>
    <property type="molecule type" value="Genomic_DNA"/>
</dbReference>
<evidence type="ECO:0000259" key="2">
    <source>
        <dbReference type="Pfam" id="PF17667"/>
    </source>
</evidence>
<keyword evidence="4" id="KW-1185">Reference proteome</keyword>
<reference evidence="3 4" key="1">
    <citation type="journal article" date="2020" name="ISME J.">
        <title>Uncovering the hidden diversity of litter-decomposition mechanisms in mushroom-forming fungi.</title>
        <authorList>
            <person name="Floudas D."/>
            <person name="Bentzer J."/>
            <person name="Ahren D."/>
            <person name="Johansson T."/>
            <person name="Persson P."/>
            <person name="Tunlid A."/>
        </authorList>
    </citation>
    <scope>NUCLEOTIDE SEQUENCE [LARGE SCALE GENOMIC DNA]</scope>
    <source>
        <strain evidence="3 4">CBS 406.79</strain>
    </source>
</reference>
<dbReference type="PANTHER" id="PTHR38248">
    <property type="entry name" value="FUNK1 6"/>
    <property type="match status" value="1"/>
</dbReference>
<feature type="domain" description="Fungal-type protein kinase" evidence="2">
    <location>
        <begin position="399"/>
        <end position="519"/>
    </location>
</feature>
<feature type="domain" description="Fungal-type protein kinase" evidence="2">
    <location>
        <begin position="189"/>
        <end position="377"/>
    </location>
</feature>
<dbReference type="Gene3D" id="1.10.510.10">
    <property type="entry name" value="Transferase(Phosphotransferase) domain 1"/>
    <property type="match status" value="1"/>
</dbReference>
<dbReference type="SUPFAM" id="SSF56112">
    <property type="entry name" value="Protein kinase-like (PK-like)"/>
    <property type="match status" value="1"/>
</dbReference>
<organism evidence="3 4">
    <name type="scientific">Collybiopsis confluens</name>
    <dbReference type="NCBI Taxonomy" id="2823264"/>
    <lineage>
        <taxon>Eukaryota</taxon>
        <taxon>Fungi</taxon>
        <taxon>Dikarya</taxon>
        <taxon>Basidiomycota</taxon>
        <taxon>Agaricomycotina</taxon>
        <taxon>Agaricomycetes</taxon>
        <taxon>Agaricomycetidae</taxon>
        <taxon>Agaricales</taxon>
        <taxon>Marasmiineae</taxon>
        <taxon>Omphalotaceae</taxon>
        <taxon>Collybiopsis</taxon>
    </lineage>
</organism>
<evidence type="ECO:0000313" key="4">
    <source>
        <dbReference type="Proteomes" id="UP000518752"/>
    </source>
</evidence>
<comment type="caution">
    <text evidence="3">The sequence shown here is derived from an EMBL/GenBank/DDBJ whole genome shotgun (WGS) entry which is preliminary data.</text>
</comment>